<feature type="signal peptide" evidence="2">
    <location>
        <begin position="1"/>
        <end position="33"/>
    </location>
</feature>
<evidence type="ECO:0000256" key="1">
    <source>
        <dbReference type="SAM" id="MobiDB-lite"/>
    </source>
</evidence>
<sequence length="154" mass="15225">MPPAPPNSPPLPFAPLLLLFLLGLSLLAQPATAAPHTDNSTASAGVEPRDGDGRRTPGSDCAGSEGLWDCMTDSWQRCASGRWSEVMQCAAGTECAPAGQSYEFEVRYAGGGGGGGVSGGSSGVVGRGSGMGSAAGWGVGLAFGVGVLLAGWGL</sequence>
<feature type="chain" id="PRO_5042459861" description="Extracellular membrane protein CFEM domain-containing protein" evidence="2">
    <location>
        <begin position="34"/>
        <end position="154"/>
    </location>
</feature>
<comment type="caution">
    <text evidence="3">The sequence shown here is derived from an EMBL/GenBank/DDBJ whole genome shotgun (WGS) entry which is preliminary data.</text>
</comment>
<reference evidence="3" key="1">
    <citation type="submission" date="2023-06" db="EMBL/GenBank/DDBJ databases">
        <title>Genome-scale phylogeny and comparative genomics of the fungal order Sordariales.</title>
        <authorList>
            <consortium name="Lawrence Berkeley National Laboratory"/>
            <person name="Hensen N."/>
            <person name="Bonometti L."/>
            <person name="Westerberg I."/>
            <person name="Brannstrom I.O."/>
            <person name="Guillou S."/>
            <person name="Cros-Aarteil S."/>
            <person name="Calhoun S."/>
            <person name="Haridas S."/>
            <person name="Kuo A."/>
            <person name="Mondo S."/>
            <person name="Pangilinan J."/>
            <person name="Riley R."/>
            <person name="Labutti K."/>
            <person name="Andreopoulos B."/>
            <person name="Lipzen A."/>
            <person name="Chen C."/>
            <person name="Yanf M."/>
            <person name="Daum C."/>
            <person name="Ng V."/>
            <person name="Clum A."/>
            <person name="Steindorff A."/>
            <person name="Ohm R."/>
            <person name="Martin F."/>
            <person name="Silar P."/>
            <person name="Natvig D."/>
            <person name="Lalanne C."/>
            <person name="Gautier V."/>
            <person name="Ament-Velasquez S.L."/>
            <person name="Kruys A."/>
            <person name="Hutchinson M.I."/>
            <person name="Powell A.J."/>
            <person name="Barry K."/>
            <person name="Miller A.N."/>
            <person name="Grigoriev I.V."/>
            <person name="Debuchy R."/>
            <person name="Gladieux P."/>
            <person name="Thoren M.H."/>
            <person name="Johannesson H."/>
        </authorList>
    </citation>
    <scope>NUCLEOTIDE SEQUENCE</scope>
    <source>
        <strain evidence="3">8032-3</strain>
    </source>
</reference>
<evidence type="ECO:0000256" key="2">
    <source>
        <dbReference type="SAM" id="SignalP"/>
    </source>
</evidence>
<dbReference type="RefSeq" id="XP_060287669.1">
    <property type="nucleotide sequence ID" value="XM_060431658.1"/>
</dbReference>
<dbReference type="EMBL" id="MU838998">
    <property type="protein sequence ID" value="KAK1771456.1"/>
    <property type="molecule type" value="Genomic_DNA"/>
</dbReference>
<accession>A0AAJ0CBY8</accession>
<evidence type="ECO:0000313" key="3">
    <source>
        <dbReference type="EMBL" id="KAK1771456.1"/>
    </source>
</evidence>
<keyword evidence="4" id="KW-1185">Reference proteome</keyword>
<dbReference type="AlphaFoldDB" id="A0AAJ0CBY8"/>
<name>A0AAJ0CBY8_9PEZI</name>
<protein>
    <recommendedName>
        <fullName evidence="5">Extracellular membrane protein CFEM domain-containing protein</fullName>
    </recommendedName>
</protein>
<evidence type="ECO:0000313" key="4">
    <source>
        <dbReference type="Proteomes" id="UP001244011"/>
    </source>
</evidence>
<organism evidence="3 4">
    <name type="scientific">Phialemonium atrogriseum</name>
    <dbReference type="NCBI Taxonomy" id="1093897"/>
    <lineage>
        <taxon>Eukaryota</taxon>
        <taxon>Fungi</taxon>
        <taxon>Dikarya</taxon>
        <taxon>Ascomycota</taxon>
        <taxon>Pezizomycotina</taxon>
        <taxon>Sordariomycetes</taxon>
        <taxon>Sordariomycetidae</taxon>
        <taxon>Cephalothecales</taxon>
        <taxon>Cephalothecaceae</taxon>
        <taxon>Phialemonium</taxon>
    </lineage>
</organism>
<keyword evidence="2" id="KW-0732">Signal</keyword>
<proteinExistence type="predicted"/>
<gene>
    <name evidence="3" type="ORF">QBC33DRAFT_591748</name>
</gene>
<dbReference type="GeneID" id="85314845"/>
<feature type="region of interest" description="Disordered" evidence="1">
    <location>
        <begin position="33"/>
        <end position="63"/>
    </location>
</feature>
<evidence type="ECO:0008006" key="5">
    <source>
        <dbReference type="Google" id="ProtNLM"/>
    </source>
</evidence>
<feature type="compositionally biased region" description="Basic and acidic residues" evidence="1">
    <location>
        <begin position="47"/>
        <end position="57"/>
    </location>
</feature>
<dbReference type="Proteomes" id="UP001244011">
    <property type="component" value="Unassembled WGS sequence"/>
</dbReference>